<proteinExistence type="predicted"/>
<gene>
    <name evidence="2" type="ORF">AVDCRST_MAG77-1145</name>
</gene>
<reference evidence="2" key="1">
    <citation type="submission" date="2020-02" db="EMBL/GenBank/DDBJ databases">
        <authorList>
            <person name="Meier V. D."/>
        </authorList>
    </citation>
    <scope>NUCLEOTIDE SEQUENCE</scope>
    <source>
        <strain evidence="2">AVDCRST_MAG77</strain>
    </source>
</reference>
<feature type="transmembrane region" description="Helical" evidence="1">
    <location>
        <begin position="53"/>
        <end position="72"/>
    </location>
</feature>
<dbReference type="AlphaFoldDB" id="A0A6J4HSP6"/>
<name>A0A6J4HSP6_9CHLR</name>
<keyword evidence="1" id="KW-0812">Transmembrane</keyword>
<feature type="transmembrane region" description="Helical" evidence="1">
    <location>
        <begin position="29"/>
        <end position="47"/>
    </location>
</feature>
<keyword evidence="1" id="KW-0472">Membrane</keyword>
<dbReference type="EMBL" id="CADCTC010000063">
    <property type="protein sequence ID" value="CAA9229994.1"/>
    <property type="molecule type" value="Genomic_DNA"/>
</dbReference>
<evidence type="ECO:0000256" key="1">
    <source>
        <dbReference type="SAM" id="Phobius"/>
    </source>
</evidence>
<keyword evidence="1" id="KW-1133">Transmembrane helix</keyword>
<accession>A0A6J4HSP6</accession>
<organism evidence="2">
    <name type="scientific">uncultured Chloroflexota bacterium</name>
    <dbReference type="NCBI Taxonomy" id="166587"/>
    <lineage>
        <taxon>Bacteria</taxon>
        <taxon>Bacillati</taxon>
        <taxon>Chloroflexota</taxon>
        <taxon>environmental samples</taxon>
    </lineage>
</organism>
<sequence length="267" mass="29295">MAADSTSCNVLQREIARGILRHTWLRGQGAPLVFLWVLGLATFTAVWPEPALAVTWSVLAAAFSVLTLRDQLHRPGPQRLVMRSFAARRFPTEAIVDAATRGVVERGVALFAEIAAKALEIHRSRGEDHDLDRAVADADGLVALQLQCARHAQELDRVLHVIDETATVQITVAAIPHARADAGGHDTRGAVAREVEGARELVDQIDLQLQELLLHLAQLDRRAGDLVQTTHTTQRAGETLERLRLVVMTRREASEEAIRTFAAHSAH</sequence>
<protein>
    <submittedName>
        <fullName evidence="2">Uncharacterized protein</fullName>
    </submittedName>
</protein>
<evidence type="ECO:0000313" key="2">
    <source>
        <dbReference type="EMBL" id="CAA9229994.1"/>
    </source>
</evidence>